<accession>A0A8J7A6F6</accession>
<keyword evidence="2" id="KW-1185">Reference proteome</keyword>
<comment type="caution">
    <text evidence="1">The sequence shown here is derived from an EMBL/GenBank/DDBJ whole genome shotgun (WGS) entry which is preliminary data.</text>
</comment>
<dbReference type="PANTHER" id="PTHR24138">
    <property type="entry name" value="INTRACELLLAR PHOSPHOLIPASE A FAMILY"/>
    <property type="match status" value="1"/>
</dbReference>
<dbReference type="EMBL" id="JADEXS010000581">
    <property type="protein sequence ID" value="MBE9026336.1"/>
    <property type="molecule type" value="Genomic_DNA"/>
</dbReference>
<name>A0A8J7A6F6_DESMC</name>
<reference evidence="1" key="1">
    <citation type="submission" date="2020-10" db="EMBL/GenBank/DDBJ databases">
        <authorList>
            <person name="Castelo-Branco R."/>
            <person name="Eusebio N."/>
            <person name="Adriana R."/>
            <person name="Vieira A."/>
            <person name="Brugerolle De Fraissinette N."/>
            <person name="Rezende De Castro R."/>
            <person name="Schneider M.P."/>
            <person name="Vasconcelos V."/>
            <person name="Leao P.N."/>
        </authorList>
    </citation>
    <scope>NUCLEOTIDE SEQUENCE</scope>
    <source>
        <strain evidence="1">LEGE 12446</strain>
    </source>
</reference>
<organism evidence="1 2">
    <name type="scientific">Desmonostoc muscorum LEGE 12446</name>
    <dbReference type="NCBI Taxonomy" id="1828758"/>
    <lineage>
        <taxon>Bacteria</taxon>
        <taxon>Bacillati</taxon>
        <taxon>Cyanobacteriota</taxon>
        <taxon>Cyanophyceae</taxon>
        <taxon>Nostocales</taxon>
        <taxon>Nostocaceae</taxon>
        <taxon>Desmonostoc</taxon>
    </lineage>
</organism>
<gene>
    <name evidence="1" type="ORF">IQ276_29125</name>
</gene>
<dbReference type="Proteomes" id="UP000622533">
    <property type="component" value="Unassembled WGS sequence"/>
</dbReference>
<dbReference type="AlphaFoldDB" id="A0A8J7A6F6"/>
<dbReference type="PANTHER" id="PTHR24138:SF10">
    <property type="entry name" value="PHOSPHOLIPASE A2"/>
    <property type="match status" value="1"/>
</dbReference>
<dbReference type="Gene3D" id="3.40.1090.10">
    <property type="entry name" value="Cytosolic phospholipase A2 catalytic domain"/>
    <property type="match status" value="1"/>
</dbReference>
<evidence type="ECO:0000313" key="2">
    <source>
        <dbReference type="Proteomes" id="UP000622533"/>
    </source>
</evidence>
<protein>
    <submittedName>
        <fullName evidence="1">Uncharacterized protein</fullName>
    </submittedName>
</protein>
<evidence type="ECO:0000313" key="1">
    <source>
        <dbReference type="EMBL" id="MBE9026336.1"/>
    </source>
</evidence>
<dbReference type="RefSeq" id="WP_193922022.1">
    <property type="nucleotide sequence ID" value="NZ_JADEXS020000001.1"/>
</dbReference>
<sequence length="202" mass="23512">MSNGFYKLENISLLSIGTGKDTEPYEFKEIQGWGLVQWATRITNVFMAGQGEVQDRICRSLMGGRKSERYLRLQFDLNQTMYTPDKLEKDDKLYNEIYKEVLKDQKIALSDKELCKEFQGIAQMPVIHDKKLQKNHLIEERIDNDMSNASEGNIELLKLATKEYINGNKSYTFETRYNRGSQIKEGIKRFILSKPQEVVNKP</sequence>
<dbReference type="InterPro" id="IPR047156">
    <property type="entry name" value="Teg/CotR/CapV-like"/>
</dbReference>
<proteinExistence type="predicted"/>